<dbReference type="PANTHER" id="PTHR30231:SF4">
    <property type="entry name" value="PROTEIN NEN2"/>
    <property type="match status" value="1"/>
</dbReference>
<proteinExistence type="predicted"/>
<reference evidence="5" key="2">
    <citation type="submission" date="2019-03" db="EMBL/GenBank/DDBJ databases">
        <authorList>
            <person name="Chen S.-C."/>
            <person name="Wu S.-Y."/>
            <person name="Lai M.-C."/>
        </authorList>
    </citation>
    <scope>NUCLEOTIDE SEQUENCE</scope>
    <source>
        <strain evidence="5">ML15</strain>
    </source>
</reference>
<sequence>MPDSSPGTVLVIDTETTGRILNGRAPPRLVELAWVLCDGRGTPQAEYTTTIFPEGFSIPRAAAEIHGITTADARRDGIPLRHALRDLSDAAESADWVVAHNLAYDRRVIAGECERTGRADPLEPLRGWCTMRGSARYCGIRRQGGYKWPTLSELHLALFGSPYEGAHRALEDARACSRCFFALVDAGEWKKGV</sequence>
<keyword evidence="6" id="KW-1185">Reference proteome</keyword>
<evidence type="ECO:0000256" key="2">
    <source>
        <dbReference type="ARBA" id="ARBA00022801"/>
    </source>
</evidence>
<dbReference type="SMART" id="SM00479">
    <property type="entry name" value="EXOIII"/>
    <property type="match status" value="1"/>
</dbReference>
<dbReference type="GO" id="GO:0003676">
    <property type="term" value="F:nucleic acid binding"/>
    <property type="evidence" value="ECO:0007669"/>
    <property type="project" value="InterPro"/>
</dbReference>
<dbReference type="GO" id="GO:0008408">
    <property type="term" value="F:3'-5' exonuclease activity"/>
    <property type="evidence" value="ECO:0007669"/>
    <property type="project" value="TreeGrafter"/>
</dbReference>
<feature type="domain" description="Exonuclease" evidence="4">
    <location>
        <begin position="8"/>
        <end position="189"/>
    </location>
</feature>
<dbReference type="InterPro" id="IPR013520">
    <property type="entry name" value="Ribonucl_H"/>
</dbReference>
<name>A0A8G1EHD4_9EURY</name>
<dbReference type="Proteomes" id="UP000826709">
    <property type="component" value="Chromosome"/>
</dbReference>
<dbReference type="AlphaFoldDB" id="A0A8G1EHD4"/>
<dbReference type="RefSeq" id="WP_220681455.1">
    <property type="nucleotide sequence ID" value="NZ_CP037968.1"/>
</dbReference>
<evidence type="ECO:0000256" key="3">
    <source>
        <dbReference type="ARBA" id="ARBA00022839"/>
    </source>
</evidence>
<keyword evidence="1" id="KW-0540">Nuclease</keyword>
<evidence type="ECO:0000259" key="4">
    <source>
        <dbReference type="SMART" id="SM00479"/>
    </source>
</evidence>
<dbReference type="KEGG" id="mfk:E2N92_12255"/>
<evidence type="ECO:0000313" key="5">
    <source>
        <dbReference type="EMBL" id="QYZ80144.1"/>
    </source>
</evidence>
<dbReference type="OrthoDB" id="116094at2157"/>
<dbReference type="InterPro" id="IPR036397">
    <property type="entry name" value="RNaseH_sf"/>
</dbReference>
<dbReference type="SUPFAM" id="SSF53098">
    <property type="entry name" value="Ribonuclease H-like"/>
    <property type="match status" value="1"/>
</dbReference>
<reference evidence="5" key="1">
    <citation type="journal article" date="2005" name="Int. J. Syst. Evol. Microbiol.">
        <title>Methanofollis formosanus sp. nov., isolated from a fish pond.</title>
        <authorList>
            <person name="Wu S.Y."/>
            <person name="Chen S.C."/>
            <person name="Lai M.C."/>
        </authorList>
    </citation>
    <scope>NUCLEOTIDE SEQUENCE</scope>
    <source>
        <strain evidence="5">ML15</strain>
    </source>
</reference>
<evidence type="ECO:0000313" key="6">
    <source>
        <dbReference type="Proteomes" id="UP000826709"/>
    </source>
</evidence>
<dbReference type="CDD" id="cd06127">
    <property type="entry name" value="DEDDh"/>
    <property type="match status" value="1"/>
</dbReference>
<gene>
    <name evidence="5" type="ORF">E2N92_12255</name>
</gene>
<evidence type="ECO:0000256" key="1">
    <source>
        <dbReference type="ARBA" id="ARBA00022722"/>
    </source>
</evidence>
<organism evidence="5 6">
    <name type="scientific">Methanofollis formosanus</name>
    <dbReference type="NCBI Taxonomy" id="299308"/>
    <lineage>
        <taxon>Archaea</taxon>
        <taxon>Methanobacteriati</taxon>
        <taxon>Methanobacteriota</taxon>
        <taxon>Stenosarchaea group</taxon>
        <taxon>Methanomicrobia</taxon>
        <taxon>Methanomicrobiales</taxon>
        <taxon>Methanomicrobiaceae</taxon>
        <taxon>Methanofollis</taxon>
    </lineage>
</organism>
<protein>
    <submittedName>
        <fullName evidence="5">3'-5' exonuclease</fullName>
    </submittedName>
</protein>
<accession>A0A8G1EHD4</accession>
<keyword evidence="3 5" id="KW-0269">Exonuclease</keyword>
<dbReference type="EMBL" id="CP037968">
    <property type="protein sequence ID" value="QYZ80144.1"/>
    <property type="molecule type" value="Genomic_DNA"/>
</dbReference>
<dbReference type="PANTHER" id="PTHR30231">
    <property type="entry name" value="DNA POLYMERASE III SUBUNIT EPSILON"/>
    <property type="match status" value="1"/>
</dbReference>
<dbReference type="InterPro" id="IPR012337">
    <property type="entry name" value="RNaseH-like_sf"/>
</dbReference>
<keyword evidence="2" id="KW-0378">Hydrolase</keyword>
<dbReference type="Pfam" id="PF00929">
    <property type="entry name" value="RNase_T"/>
    <property type="match status" value="1"/>
</dbReference>
<dbReference type="Gene3D" id="3.30.420.10">
    <property type="entry name" value="Ribonuclease H-like superfamily/Ribonuclease H"/>
    <property type="match status" value="1"/>
</dbReference>